<reference evidence="9" key="1">
    <citation type="journal article" date="2020" name="Stud. Mycol.">
        <title>101 Dothideomycetes genomes: a test case for predicting lifestyles and emergence of pathogens.</title>
        <authorList>
            <person name="Haridas S."/>
            <person name="Albert R."/>
            <person name="Binder M."/>
            <person name="Bloem J."/>
            <person name="Labutti K."/>
            <person name="Salamov A."/>
            <person name="Andreopoulos B."/>
            <person name="Baker S."/>
            <person name="Barry K."/>
            <person name="Bills G."/>
            <person name="Bluhm B."/>
            <person name="Cannon C."/>
            <person name="Castanera R."/>
            <person name="Culley D."/>
            <person name="Daum C."/>
            <person name="Ezra D."/>
            <person name="Gonzalez J."/>
            <person name="Henrissat B."/>
            <person name="Kuo A."/>
            <person name="Liang C."/>
            <person name="Lipzen A."/>
            <person name="Lutzoni F."/>
            <person name="Magnuson J."/>
            <person name="Mondo S."/>
            <person name="Nolan M."/>
            <person name="Ohm R."/>
            <person name="Pangilinan J."/>
            <person name="Park H.-J."/>
            <person name="Ramirez L."/>
            <person name="Alfaro M."/>
            <person name="Sun H."/>
            <person name="Tritt A."/>
            <person name="Yoshinaga Y."/>
            <person name="Zwiers L.-H."/>
            <person name="Turgeon B."/>
            <person name="Goodwin S."/>
            <person name="Spatafora J."/>
            <person name="Crous P."/>
            <person name="Grigoriev I."/>
        </authorList>
    </citation>
    <scope>NUCLEOTIDE SEQUENCE</scope>
    <source>
        <strain evidence="9">CBS 379.55</strain>
    </source>
</reference>
<dbReference type="InterPro" id="IPR019135">
    <property type="entry name" value="Polycomb_protein_VEFS-Box"/>
</dbReference>
<dbReference type="InterPro" id="IPR013087">
    <property type="entry name" value="Znf_C2H2_type"/>
</dbReference>
<keyword evidence="10" id="KW-1185">Reference proteome</keyword>
<feature type="region of interest" description="Disordered" evidence="7">
    <location>
        <begin position="377"/>
        <end position="407"/>
    </location>
</feature>
<keyword evidence="2" id="KW-0479">Metal-binding</keyword>
<keyword evidence="5" id="KW-0805">Transcription regulation</keyword>
<dbReference type="GeneID" id="54554455"/>
<dbReference type="GO" id="GO:0008270">
    <property type="term" value="F:zinc ion binding"/>
    <property type="evidence" value="ECO:0007669"/>
    <property type="project" value="UniProtKB-KW"/>
</dbReference>
<evidence type="ECO:0000256" key="1">
    <source>
        <dbReference type="ARBA" id="ARBA00007416"/>
    </source>
</evidence>
<name>A0A6A6J6V4_WESOR</name>
<dbReference type="OrthoDB" id="166746at2759"/>
<feature type="region of interest" description="Disordered" evidence="7">
    <location>
        <begin position="424"/>
        <end position="446"/>
    </location>
</feature>
<dbReference type="EMBL" id="ML986534">
    <property type="protein sequence ID" value="KAF2271718.1"/>
    <property type="molecule type" value="Genomic_DNA"/>
</dbReference>
<accession>A0A6A6J6V4</accession>
<dbReference type="AlphaFoldDB" id="A0A6A6J6V4"/>
<organism evidence="9 10">
    <name type="scientific">Westerdykella ornata</name>
    <dbReference type="NCBI Taxonomy" id="318751"/>
    <lineage>
        <taxon>Eukaryota</taxon>
        <taxon>Fungi</taxon>
        <taxon>Dikarya</taxon>
        <taxon>Ascomycota</taxon>
        <taxon>Pezizomycotina</taxon>
        <taxon>Dothideomycetes</taxon>
        <taxon>Pleosporomycetidae</taxon>
        <taxon>Pleosporales</taxon>
        <taxon>Sporormiaceae</taxon>
        <taxon>Westerdykella</taxon>
    </lineage>
</organism>
<evidence type="ECO:0000256" key="2">
    <source>
        <dbReference type="ARBA" id="ARBA00022723"/>
    </source>
</evidence>
<protein>
    <recommendedName>
        <fullName evidence="8">C2H2-type domain-containing protein</fullName>
    </recommendedName>
</protein>
<evidence type="ECO:0000256" key="5">
    <source>
        <dbReference type="ARBA" id="ARBA00023015"/>
    </source>
</evidence>
<dbReference type="Proteomes" id="UP000800097">
    <property type="component" value="Unassembled WGS sequence"/>
</dbReference>
<feature type="compositionally biased region" description="Low complexity" evidence="7">
    <location>
        <begin position="383"/>
        <end position="395"/>
    </location>
</feature>
<dbReference type="RefSeq" id="XP_033649257.1">
    <property type="nucleotide sequence ID" value="XM_033801280.1"/>
</dbReference>
<keyword evidence="6" id="KW-0804">Transcription</keyword>
<dbReference type="PROSITE" id="PS00028">
    <property type="entry name" value="ZINC_FINGER_C2H2_1"/>
    <property type="match status" value="1"/>
</dbReference>
<gene>
    <name evidence="9" type="ORF">EI97DRAFT_462600</name>
</gene>
<keyword evidence="4" id="KW-0862">Zinc</keyword>
<evidence type="ECO:0000259" key="8">
    <source>
        <dbReference type="PROSITE" id="PS00028"/>
    </source>
</evidence>
<feature type="compositionally biased region" description="Polar residues" evidence="7">
    <location>
        <begin position="325"/>
        <end position="343"/>
    </location>
</feature>
<evidence type="ECO:0000256" key="3">
    <source>
        <dbReference type="ARBA" id="ARBA00022771"/>
    </source>
</evidence>
<proteinExistence type="inferred from homology"/>
<evidence type="ECO:0000313" key="9">
    <source>
        <dbReference type="EMBL" id="KAF2271718.1"/>
    </source>
</evidence>
<feature type="region of interest" description="Disordered" evidence="7">
    <location>
        <begin position="317"/>
        <end position="357"/>
    </location>
</feature>
<comment type="similarity">
    <text evidence="1">Belongs to the VEFS (VRN2-EMF2-FIS2-SU(Z)12) family.</text>
</comment>
<keyword evidence="3" id="KW-0863">Zinc-finger</keyword>
<evidence type="ECO:0000313" key="10">
    <source>
        <dbReference type="Proteomes" id="UP000800097"/>
    </source>
</evidence>
<dbReference type="Pfam" id="PF09733">
    <property type="entry name" value="VEFS-Box"/>
    <property type="match status" value="1"/>
</dbReference>
<evidence type="ECO:0000256" key="7">
    <source>
        <dbReference type="SAM" id="MobiDB-lite"/>
    </source>
</evidence>
<sequence length="557" mass="61341">MCRYTLRIDILFEDDLTAEEIQTAFGEMGASTRPISGWSASYDDILVCPKDGIILPLRATCGVDLEEEADSKQSYTAEALGLEIMMGYTRPKACSPLALANQRRKRVERGSHNDPRKTLGKSEIGKIVYQRPRCHHCGTTWFDYNSLRIHLHTSHGYFDAKFQRRGGFSALPAVPDGFQARQPSTKFGELLEEGENDIPQEEEFIVVAPTRPFNRRAYLEEGDDSWLREAIRFSSLSKPPIALPQSATTTRDTTRELEVITSDPACSSVTTPGSGRVTDTMAMDVDETSAAAITVVGKMSRVEEGGVEMKNMTAVSAQKPAKQRVPSSLHPSTKPVSLRTPTRPTAPHISSNPNSIIGGGSTTVTFTLDQLSIAETTDIETVTPTSQSTNPSTSQGPNNRIPLERNRRKPHRILTVPHSSTTFFHPLTSRPLIPGEPLPPDDNDEDENDMPIVDMQSIHRIQSNPRLTDAQKAFLTLYNPFMRRERVGGACHLPGAMVQFARWMVAKGVFGSGGRGEEVWSEFRKLLGEFCEAGLLGKEVVGECEGVVLEALGGREN</sequence>
<evidence type="ECO:0000256" key="6">
    <source>
        <dbReference type="ARBA" id="ARBA00023163"/>
    </source>
</evidence>
<evidence type="ECO:0000256" key="4">
    <source>
        <dbReference type="ARBA" id="ARBA00022833"/>
    </source>
</evidence>
<feature type="domain" description="C2H2-type" evidence="8">
    <location>
        <begin position="134"/>
        <end position="155"/>
    </location>
</feature>